<dbReference type="SUPFAM" id="SSF52540">
    <property type="entry name" value="P-loop containing nucleoside triphosphate hydrolases"/>
    <property type="match status" value="1"/>
</dbReference>
<evidence type="ECO:0000256" key="2">
    <source>
        <dbReference type="ARBA" id="ARBA00022801"/>
    </source>
</evidence>
<dbReference type="InterPro" id="IPR027785">
    <property type="entry name" value="UvrD-like_helicase_C"/>
</dbReference>
<dbReference type="Pfam" id="PF13538">
    <property type="entry name" value="UvrD_C_2"/>
    <property type="match status" value="1"/>
</dbReference>
<protein>
    <submittedName>
        <fullName evidence="7">DNA helicase-2 / ATP-dependent DNA helicase PcrA</fullName>
    </submittedName>
</protein>
<evidence type="ECO:0000313" key="7">
    <source>
        <dbReference type="EMBL" id="SFC93323.1"/>
    </source>
</evidence>
<dbReference type="OrthoDB" id="9787585at2"/>
<feature type="domain" description="UvrD-like helicase ATP-binding" evidence="6">
    <location>
        <begin position="208"/>
        <end position="588"/>
    </location>
</feature>
<keyword evidence="8" id="KW-1185">Reference proteome</keyword>
<evidence type="ECO:0000256" key="3">
    <source>
        <dbReference type="ARBA" id="ARBA00022806"/>
    </source>
</evidence>
<dbReference type="PANTHER" id="PTHR11070">
    <property type="entry name" value="UVRD / RECB / PCRA DNA HELICASE FAMILY MEMBER"/>
    <property type="match status" value="1"/>
</dbReference>
<keyword evidence="2 5" id="KW-0378">Hydrolase</keyword>
<feature type="binding site" evidence="5">
    <location>
        <begin position="229"/>
        <end position="236"/>
    </location>
    <ligand>
        <name>ATP</name>
        <dbReference type="ChEBI" id="CHEBI:30616"/>
    </ligand>
</feature>
<dbReference type="GO" id="GO:0016787">
    <property type="term" value="F:hydrolase activity"/>
    <property type="evidence" value="ECO:0007669"/>
    <property type="project" value="UniProtKB-UniRule"/>
</dbReference>
<organism evidence="7 8">
    <name type="scientific">Clostridium uliginosum</name>
    <dbReference type="NCBI Taxonomy" id="119641"/>
    <lineage>
        <taxon>Bacteria</taxon>
        <taxon>Bacillati</taxon>
        <taxon>Bacillota</taxon>
        <taxon>Clostridia</taxon>
        <taxon>Eubacteriales</taxon>
        <taxon>Clostridiaceae</taxon>
        <taxon>Clostridium</taxon>
    </lineage>
</organism>
<reference evidence="7 8" key="1">
    <citation type="submission" date="2016-10" db="EMBL/GenBank/DDBJ databases">
        <authorList>
            <person name="de Groot N.N."/>
        </authorList>
    </citation>
    <scope>NUCLEOTIDE SEQUENCE [LARGE SCALE GENOMIC DNA]</scope>
    <source>
        <strain evidence="7 8">DSM 12992</strain>
    </source>
</reference>
<dbReference type="Proteomes" id="UP000199263">
    <property type="component" value="Unassembled WGS sequence"/>
</dbReference>
<dbReference type="InterPro" id="IPR000212">
    <property type="entry name" value="DNA_helicase_UvrD/REP"/>
</dbReference>
<dbReference type="Gene3D" id="3.40.50.300">
    <property type="entry name" value="P-loop containing nucleotide triphosphate hydrolases"/>
    <property type="match status" value="3"/>
</dbReference>
<dbReference type="AlphaFoldDB" id="A0A1I1NEX0"/>
<proteinExistence type="predicted"/>
<evidence type="ECO:0000256" key="4">
    <source>
        <dbReference type="ARBA" id="ARBA00022840"/>
    </source>
</evidence>
<dbReference type="PROSITE" id="PS51198">
    <property type="entry name" value="UVRD_HELICASE_ATP_BIND"/>
    <property type="match status" value="1"/>
</dbReference>
<dbReference type="Pfam" id="PF00580">
    <property type="entry name" value="UvrD-helicase"/>
    <property type="match status" value="1"/>
</dbReference>
<dbReference type="InterPro" id="IPR027417">
    <property type="entry name" value="P-loop_NTPase"/>
</dbReference>
<dbReference type="GO" id="GO:0005524">
    <property type="term" value="F:ATP binding"/>
    <property type="evidence" value="ECO:0007669"/>
    <property type="project" value="UniProtKB-UniRule"/>
</dbReference>
<dbReference type="GO" id="GO:0003677">
    <property type="term" value="F:DNA binding"/>
    <property type="evidence" value="ECO:0007669"/>
    <property type="project" value="InterPro"/>
</dbReference>
<evidence type="ECO:0000256" key="5">
    <source>
        <dbReference type="PROSITE-ProRule" id="PRU00560"/>
    </source>
</evidence>
<dbReference type="PANTHER" id="PTHR11070:SF17">
    <property type="entry name" value="DNA HELICASE IV"/>
    <property type="match status" value="1"/>
</dbReference>
<dbReference type="STRING" id="119641.SAMN05421842_11411"/>
<keyword evidence="1 5" id="KW-0547">Nucleotide-binding</keyword>
<dbReference type="InterPro" id="IPR014016">
    <property type="entry name" value="UvrD-like_ATP-bd"/>
</dbReference>
<dbReference type="GO" id="GO:0000725">
    <property type="term" value="P:recombinational repair"/>
    <property type="evidence" value="ECO:0007669"/>
    <property type="project" value="TreeGrafter"/>
</dbReference>
<evidence type="ECO:0000256" key="1">
    <source>
        <dbReference type="ARBA" id="ARBA00022741"/>
    </source>
</evidence>
<keyword evidence="4 5" id="KW-0067">ATP-binding</keyword>
<sequence length="744" mass="87857">MSSYENEFKEEELYINNTISLLNKNLEIELNKVSLAQKELMNVNKYMWENSVHYIDDIDRLADIKQDLSVIHVQRAGYEEIEKKIYKYKSMRKKPYFARIDFKEEDESNAEKIYIGFNNLLDEYNYELYVYDWRSPIASIFYRYELGAVSYKAPKGEIKGETSLKRQYEIKNGKLDYFIDSNLNIIDDALKNALSKNTSSKMKTIVETIQREQDIIIRDIENDLLIVQGVAGSGKTSIALHRVAFLMYQGLVTKLYSNNIIIISPNDLFGNYISDVLPELGEETIKTITFEYIFKEIFNNSINIKSRNQLLEDIIDTKNTKKRNIIKSSMEFKASKEFVIILQRLIWYFEHRMIEILDIYYDGIYIEDKHSIKESLLKGTINMPIEKKLTIIENRIFEKIQSIRKKRREKLEKFISRYPHHQFEIKALARLITIKETYRLKEQINSFTKVDYMKVYKNLFKDKNLFYHLAKGLNLPGNIEEIIDSFNCDYKVISYEDTLSIMYLKVKMSGCNVFKEIKQVVVDEAQDYYPIHFEILKELFKNSKFTILGDINQSIEKEATLSIYEDAKNILNKKRSMTVYMNKSFRCSYEISKFSNKFLDENIKIESFERHEEEPEVIKAVTTHDLDENIVKHILNYKNLNYTSIAVLCKSMNECEKIYKRLKKKIDMKIINGSNVSINGVMIMPVYMAKGLEFDCVIVYETNNRNYNTEVDKRLLYIASTRALHKLVFFYTGSKSKYLEVNDI</sequence>
<evidence type="ECO:0000313" key="8">
    <source>
        <dbReference type="Proteomes" id="UP000199263"/>
    </source>
</evidence>
<dbReference type="RefSeq" id="WP_090091455.1">
    <property type="nucleotide sequence ID" value="NZ_FOMG01000014.1"/>
</dbReference>
<name>A0A1I1NEX0_9CLOT</name>
<keyword evidence="3 5" id="KW-0347">Helicase</keyword>
<accession>A0A1I1NEX0</accession>
<dbReference type="GO" id="GO:0043138">
    <property type="term" value="F:3'-5' DNA helicase activity"/>
    <property type="evidence" value="ECO:0007669"/>
    <property type="project" value="TreeGrafter"/>
</dbReference>
<gene>
    <name evidence="7" type="ORF">SAMN05421842_11411</name>
</gene>
<dbReference type="GO" id="GO:0005829">
    <property type="term" value="C:cytosol"/>
    <property type="evidence" value="ECO:0007669"/>
    <property type="project" value="TreeGrafter"/>
</dbReference>
<evidence type="ECO:0000259" key="6">
    <source>
        <dbReference type="PROSITE" id="PS51198"/>
    </source>
</evidence>
<dbReference type="EMBL" id="FOMG01000014">
    <property type="protein sequence ID" value="SFC93323.1"/>
    <property type="molecule type" value="Genomic_DNA"/>
</dbReference>